<reference evidence="2" key="1">
    <citation type="submission" date="2019-09" db="EMBL/GenBank/DDBJ databases">
        <title>Bird 10,000 Genomes (B10K) Project - Family phase.</title>
        <authorList>
            <person name="Zhang G."/>
        </authorList>
    </citation>
    <scope>NUCLEOTIDE SEQUENCE</scope>
    <source>
        <strain evidence="2">B10K-DU-008-47</strain>
        <tissue evidence="2">Mixed tissue sample</tissue>
    </source>
</reference>
<dbReference type="Proteomes" id="UP000653271">
    <property type="component" value="Unassembled WGS sequence"/>
</dbReference>
<dbReference type="EMBL" id="WAAB01020178">
    <property type="protein sequence ID" value="NWH79791.1"/>
    <property type="molecule type" value="Genomic_DNA"/>
</dbReference>
<dbReference type="SUPFAM" id="SSF89837">
    <property type="entry name" value="Doublecortin (DC)"/>
    <property type="match status" value="2"/>
</dbReference>
<dbReference type="Pfam" id="PF03607">
    <property type="entry name" value="DCX"/>
    <property type="match status" value="2"/>
</dbReference>
<dbReference type="Gene3D" id="3.10.20.230">
    <property type="entry name" value="Doublecortin domain"/>
    <property type="match status" value="2"/>
</dbReference>
<comment type="caution">
    <text evidence="2">The sequence shown here is derived from an EMBL/GenBank/DDBJ whole genome shotgun (WGS) entry which is preliminary data.</text>
</comment>
<sequence>MSSWGLAQAPRAKKVTVYRNGDPFFPGRQLVVSPRRFLTFEALLAEVTASVGASVAVRSLYTPRHGHRVAALGDLQDRRQYVAAGFEKFKKLDYFRHGKTEPCGTRPSEGLRVSPCACIDTSNIGSSHALGCSSCSVFRNGDLLTPPFLVPLSQGAPWDELLASLSERATLRSGTVTRLCRLDGTPVSCEEELLPGGYYVAVGNEEYKELPYLELLVPRD</sequence>
<organism evidence="2 3">
    <name type="scientific">Piaya cayana</name>
    <name type="common">Common squirrel cuckoo</name>
    <dbReference type="NCBI Taxonomy" id="33601"/>
    <lineage>
        <taxon>Eukaryota</taxon>
        <taxon>Metazoa</taxon>
        <taxon>Chordata</taxon>
        <taxon>Craniata</taxon>
        <taxon>Vertebrata</taxon>
        <taxon>Euteleostomi</taxon>
        <taxon>Archelosauria</taxon>
        <taxon>Archosauria</taxon>
        <taxon>Dinosauria</taxon>
        <taxon>Saurischia</taxon>
        <taxon>Theropoda</taxon>
        <taxon>Coelurosauria</taxon>
        <taxon>Aves</taxon>
        <taxon>Neognathae</taxon>
        <taxon>Neoaves</taxon>
        <taxon>Otidimorphae</taxon>
        <taxon>Cuculiformes</taxon>
        <taxon>Coccyzidae</taxon>
        <taxon>Piaya</taxon>
    </lineage>
</organism>
<evidence type="ECO:0000313" key="2">
    <source>
        <dbReference type="EMBL" id="NWH79791.1"/>
    </source>
</evidence>
<dbReference type="GO" id="GO:0005815">
    <property type="term" value="C:microtubule organizing center"/>
    <property type="evidence" value="ECO:0007669"/>
    <property type="project" value="TreeGrafter"/>
</dbReference>
<dbReference type="PANTHER" id="PTHR23004">
    <property type="entry name" value="DOUBLECORTIN DOMAIN CONTAINING 2"/>
    <property type="match status" value="1"/>
</dbReference>
<keyword evidence="3" id="KW-1185">Reference proteome</keyword>
<protein>
    <submittedName>
        <fullName evidence="2">DCD2B protein</fullName>
    </submittedName>
</protein>
<feature type="non-terminal residue" evidence="2">
    <location>
        <position position="1"/>
    </location>
</feature>
<evidence type="ECO:0000313" key="3">
    <source>
        <dbReference type="Proteomes" id="UP000653271"/>
    </source>
</evidence>
<name>A0A850XEV9_PIACA</name>
<dbReference type="GO" id="GO:0005874">
    <property type="term" value="C:microtubule"/>
    <property type="evidence" value="ECO:0007669"/>
    <property type="project" value="TreeGrafter"/>
</dbReference>
<gene>
    <name evidence="2" type="primary">Dcdc2b</name>
    <name evidence="2" type="ORF">PIACAY_R05990</name>
</gene>
<proteinExistence type="predicted"/>
<dbReference type="PANTHER" id="PTHR23004:SF10">
    <property type="entry name" value="DOUBLECORTIN DOMAIN-CONTAINING PROTEIN 2B"/>
    <property type="match status" value="1"/>
</dbReference>
<dbReference type="AlphaFoldDB" id="A0A850XEV9"/>
<feature type="domain" description="Doublecortin" evidence="1">
    <location>
        <begin position="13"/>
        <end position="95"/>
    </location>
</feature>
<dbReference type="PROSITE" id="PS50309">
    <property type="entry name" value="DC"/>
    <property type="match status" value="2"/>
</dbReference>
<accession>A0A850XEV9</accession>
<dbReference type="InterPro" id="IPR036572">
    <property type="entry name" value="Doublecortin_dom_sf"/>
</dbReference>
<feature type="domain" description="Doublecortin" evidence="1">
    <location>
        <begin position="133"/>
        <end position="213"/>
    </location>
</feature>
<dbReference type="FunFam" id="3.10.20.230:FF:000011">
    <property type="entry name" value="Doublecortin domain containing 2B"/>
    <property type="match status" value="1"/>
</dbReference>
<feature type="non-terminal residue" evidence="2">
    <location>
        <position position="220"/>
    </location>
</feature>
<dbReference type="InterPro" id="IPR003533">
    <property type="entry name" value="Doublecortin_dom"/>
</dbReference>
<dbReference type="GO" id="GO:0035556">
    <property type="term" value="P:intracellular signal transduction"/>
    <property type="evidence" value="ECO:0007669"/>
    <property type="project" value="InterPro"/>
</dbReference>
<dbReference type="SMART" id="SM00537">
    <property type="entry name" value="DCX"/>
    <property type="match status" value="2"/>
</dbReference>
<dbReference type="OrthoDB" id="1738954at2759"/>
<evidence type="ECO:0000259" key="1">
    <source>
        <dbReference type="PROSITE" id="PS50309"/>
    </source>
</evidence>